<evidence type="ECO:0000313" key="4">
    <source>
        <dbReference type="Ensembl" id="ENSCGRP00001027337.1"/>
    </source>
</evidence>
<feature type="signal peptide" evidence="3">
    <location>
        <begin position="1"/>
        <end position="15"/>
    </location>
</feature>
<keyword evidence="2" id="KW-0964">Secreted</keyword>
<name>A0A8C2N529_CRIGR</name>
<feature type="chain" id="PRO_5034876190" description="UPAR/Ly6 domain-containing protein" evidence="3">
    <location>
        <begin position="16"/>
        <end position="219"/>
    </location>
</feature>
<evidence type="ECO:0000256" key="2">
    <source>
        <dbReference type="ARBA" id="ARBA00022525"/>
    </source>
</evidence>
<organism evidence="4 5">
    <name type="scientific">Cricetulus griseus</name>
    <name type="common">Chinese hamster</name>
    <name type="synonym">Cricetulus barabensis griseus</name>
    <dbReference type="NCBI Taxonomy" id="10029"/>
    <lineage>
        <taxon>Eukaryota</taxon>
        <taxon>Metazoa</taxon>
        <taxon>Chordata</taxon>
        <taxon>Craniata</taxon>
        <taxon>Vertebrata</taxon>
        <taxon>Euteleostomi</taxon>
        <taxon>Mammalia</taxon>
        <taxon>Eutheria</taxon>
        <taxon>Euarchontoglires</taxon>
        <taxon>Glires</taxon>
        <taxon>Rodentia</taxon>
        <taxon>Myomorpha</taxon>
        <taxon>Muroidea</taxon>
        <taxon>Cricetidae</taxon>
        <taxon>Cricetinae</taxon>
        <taxon>Cricetulus</taxon>
    </lineage>
</organism>
<proteinExistence type="predicted"/>
<dbReference type="Ensembl" id="ENSCGRT00001031584.1">
    <property type="protein sequence ID" value="ENSCGRP00001027337.1"/>
    <property type="gene ID" value="ENSCGRG00001024373.1"/>
</dbReference>
<dbReference type="GO" id="GO:0005576">
    <property type="term" value="C:extracellular region"/>
    <property type="evidence" value="ECO:0007669"/>
    <property type="project" value="UniProtKB-SubCell"/>
</dbReference>
<reference evidence="4" key="1">
    <citation type="submission" date="2025-08" db="UniProtKB">
        <authorList>
            <consortium name="Ensembl"/>
        </authorList>
    </citation>
    <scope>IDENTIFICATION</scope>
</reference>
<evidence type="ECO:0000313" key="5">
    <source>
        <dbReference type="Proteomes" id="UP000694386"/>
    </source>
</evidence>
<accession>A0A8C2N529</accession>
<evidence type="ECO:0000256" key="3">
    <source>
        <dbReference type="SAM" id="SignalP"/>
    </source>
</evidence>
<dbReference type="InterPro" id="IPR050918">
    <property type="entry name" value="CNF-like_PLA2_Inhibitor"/>
</dbReference>
<dbReference type="Proteomes" id="UP000694386">
    <property type="component" value="Unplaced"/>
</dbReference>
<dbReference type="AlphaFoldDB" id="A0A8C2N529"/>
<reference evidence="4" key="2">
    <citation type="submission" date="2025-09" db="UniProtKB">
        <authorList>
            <consortium name="Ensembl"/>
        </authorList>
    </citation>
    <scope>IDENTIFICATION</scope>
</reference>
<keyword evidence="3" id="KW-0732">Signal</keyword>
<evidence type="ECO:0008006" key="6">
    <source>
        <dbReference type="Google" id="ProtNLM"/>
    </source>
</evidence>
<dbReference type="PANTHER" id="PTHR20914">
    <property type="entry name" value="LY6/PLAUR DOMAIN-CONTAINING PROTEIN 8"/>
    <property type="match status" value="1"/>
</dbReference>
<comment type="subcellular location">
    <subcellularLocation>
        <location evidence="1">Secreted</location>
    </subcellularLocation>
</comment>
<protein>
    <recommendedName>
        <fullName evidence="6">UPAR/Ly6 domain-containing protein</fullName>
    </recommendedName>
</protein>
<dbReference type="PANTHER" id="PTHR20914:SF16">
    <property type="entry name" value="RIKEN CDNA 1810065E05 GENE"/>
    <property type="match status" value="1"/>
</dbReference>
<sequence length="219" mass="23674">RLWGYLLNDVHFLLAESIQCIVQQCNSTSCSGTTDDCATSIGCFNQIQQFDTPSTNQMVKQKYCLGETDTCGDLSFSATLGDQRRFRYESRCCTSDRCNKDDITREYSSCLCPSTCSGFLCLSIGPSLLMGSETKCITVIGTVKGSSNPLSIVMAGMGCATESACNLNMTILDSIDVHTFCLSGLPVFPPGSSVPDSLRPTSISTVPILVFLLLLKVLF</sequence>
<evidence type="ECO:0000256" key="1">
    <source>
        <dbReference type="ARBA" id="ARBA00004613"/>
    </source>
</evidence>